<dbReference type="HOGENOM" id="CLU_1132028_0_0_9"/>
<organism evidence="1 2">
    <name type="scientific">Streptococcus sanguinis SK150</name>
    <dbReference type="NCBI Taxonomy" id="888811"/>
    <lineage>
        <taxon>Bacteria</taxon>
        <taxon>Bacillati</taxon>
        <taxon>Bacillota</taxon>
        <taxon>Bacilli</taxon>
        <taxon>Lactobacillales</taxon>
        <taxon>Streptococcaceae</taxon>
        <taxon>Streptococcus</taxon>
    </lineage>
</organism>
<evidence type="ECO:0000313" key="2">
    <source>
        <dbReference type="Proteomes" id="UP000003530"/>
    </source>
</evidence>
<protein>
    <submittedName>
        <fullName evidence="1">Uncharacterized protein</fullName>
    </submittedName>
</protein>
<dbReference type="EMBL" id="AEXY01000004">
    <property type="protein sequence ID" value="EGD37520.1"/>
    <property type="molecule type" value="Genomic_DNA"/>
</dbReference>
<comment type="caution">
    <text evidence="1">The sequence shown here is derived from an EMBL/GenBank/DDBJ whole genome shotgun (WGS) entry which is preliminary data.</text>
</comment>
<name>F0IK99_STRSA</name>
<sequence>MYGILIQLPGSNDWGARVDSRNDELGVLNIYQVPSSGITINTTVKFKVQYNQRTGRPYAVFEEVADRNDTVFNTEDRNKWYSLGENKEFEFVSKIVPFLDVELIINPQKATDPTVIDLWDITNNRPADLKVQTTPFFNSGRYIYKGRAYNPQFTVTFNKKDYEKYKLVYPNSDIYFWVNWQQLSYKNKSVNPMNGVWRANINKIIEYIESETVSLHEYIYRKNDNHNAKESYLFFLEDNDIFQRLF</sequence>
<accession>F0IK99</accession>
<reference evidence="1 2" key="1">
    <citation type="submission" date="2011-02" db="EMBL/GenBank/DDBJ databases">
        <authorList>
            <person name="Muzny D."/>
            <person name="Qin X."/>
            <person name="Deng J."/>
            <person name="Jiang H."/>
            <person name="Liu Y."/>
            <person name="Qu J."/>
            <person name="Song X.-Z."/>
            <person name="Zhang L."/>
            <person name="Thornton R."/>
            <person name="Coyle M."/>
            <person name="Francisco L."/>
            <person name="Jackson L."/>
            <person name="Javaid M."/>
            <person name="Korchina V."/>
            <person name="Kovar C."/>
            <person name="Mata R."/>
            <person name="Mathew T."/>
            <person name="Ngo R."/>
            <person name="Nguyen L."/>
            <person name="Nguyen N."/>
            <person name="Okwuonu G."/>
            <person name="Ongeri F."/>
            <person name="Pham C."/>
            <person name="Simmons D."/>
            <person name="Wilczek-Boney K."/>
            <person name="Hale W."/>
            <person name="Jakkamsetti A."/>
            <person name="Pham P."/>
            <person name="Ruth R."/>
            <person name="San Lucas F."/>
            <person name="Warren J."/>
            <person name="Zhang J."/>
            <person name="Zhao Z."/>
            <person name="Zhou C."/>
            <person name="Zhu D."/>
            <person name="Lee S."/>
            <person name="Bess C."/>
            <person name="Blankenburg K."/>
            <person name="Forbes L."/>
            <person name="Fu Q."/>
            <person name="Gubbala S."/>
            <person name="Hirani K."/>
            <person name="Jayaseelan J.C."/>
            <person name="Lara F."/>
            <person name="Munidasa M."/>
            <person name="Palculict T."/>
            <person name="Patil S."/>
            <person name="Pu L.-L."/>
            <person name="Saada N."/>
            <person name="Tang L."/>
            <person name="Weissenberger G."/>
            <person name="Zhu Y."/>
            <person name="Hemphill L."/>
            <person name="Shang Y."/>
            <person name="Youmans B."/>
            <person name="Ayvaz T."/>
            <person name="Ross M."/>
            <person name="Santibanez J."/>
            <person name="Aqrawi P."/>
            <person name="Gross S."/>
            <person name="Joshi V."/>
            <person name="Fowler G."/>
            <person name="Nazareth L."/>
            <person name="Reid J."/>
            <person name="Worley K."/>
            <person name="Petrosino J."/>
            <person name="Highlander S."/>
            <person name="Gibbs R."/>
        </authorList>
    </citation>
    <scope>NUCLEOTIDE SEQUENCE [LARGE SCALE GENOMIC DNA]</scope>
    <source>
        <strain evidence="1 2">SK150</strain>
    </source>
</reference>
<dbReference type="Proteomes" id="UP000003530">
    <property type="component" value="Unassembled WGS sequence"/>
</dbReference>
<dbReference type="PATRIC" id="fig|888811.3.peg.545"/>
<dbReference type="AlphaFoldDB" id="F0IK99"/>
<evidence type="ECO:0000313" key="1">
    <source>
        <dbReference type="EMBL" id="EGD37520.1"/>
    </source>
</evidence>
<dbReference type="RefSeq" id="WP_002908828.1">
    <property type="nucleotide sequence ID" value="NZ_GL872442.1"/>
</dbReference>
<proteinExistence type="predicted"/>
<gene>
    <name evidence="1" type="ORF">HMPREF9383_0551</name>
</gene>